<accession>A0A7G9YDR5</accession>
<dbReference type="EMBL" id="MT631169">
    <property type="protein sequence ID" value="QNO46149.1"/>
    <property type="molecule type" value="Genomic_DNA"/>
</dbReference>
<gene>
    <name evidence="2" type="ORF">MFHEKKGA_00043</name>
</gene>
<proteinExistence type="predicted"/>
<protein>
    <submittedName>
        <fullName evidence="2">Uncharacterized protein</fullName>
    </submittedName>
</protein>
<organism evidence="2">
    <name type="scientific">Candidatus Methanogaster sp. ANME-2c ERB4</name>
    <dbReference type="NCBI Taxonomy" id="2759911"/>
    <lineage>
        <taxon>Archaea</taxon>
        <taxon>Methanobacteriati</taxon>
        <taxon>Methanobacteriota</taxon>
        <taxon>Stenosarchaea group</taxon>
        <taxon>Methanomicrobia</taxon>
        <taxon>Methanosarcinales</taxon>
        <taxon>ANME-2 cluster</taxon>
        <taxon>Candidatus Methanogasteraceae</taxon>
        <taxon>Candidatus Methanogaster</taxon>
    </lineage>
</organism>
<name>A0A7G9YDR5_9EURY</name>
<dbReference type="AlphaFoldDB" id="A0A7G9YDR5"/>
<sequence>MGVYTHIMKGALIAFTVPTGKDRTRASAFAKSFYGQETSSHHGKYRSAEINSYSPAGENPA</sequence>
<evidence type="ECO:0000256" key="1">
    <source>
        <dbReference type="SAM" id="MobiDB-lite"/>
    </source>
</evidence>
<evidence type="ECO:0000313" key="2">
    <source>
        <dbReference type="EMBL" id="QNO46149.1"/>
    </source>
</evidence>
<reference evidence="2" key="1">
    <citation type="submission" date="2020-06" db="EMBL/GenBank/DDBJ databases">
        <title>Unique genomic features of the anaerobic methanotrophic archaea.</title>
        <authorList>
            <person name="Chadwick G.L."/>
            <person name="Skennerton C.T."/>
            <person name="Laso-Perez R."/>
            <person name="Leu A.O."/>
            <person name="Speth D.R."/>
            <person name="Yu H."/>
            <person name="Morgan-Lang C."/>
            <person name="Hatzenpichler R."/>
            <person name="Goudeau D."/>
            <person name="Malmstrom R."/>
            <person name="Brazelton W.J."/>
            <person name="Woyke T."/>
            <person name="Hallam S.J."/>
            <person name="Tyson G.W."/>
            <person name="Wegener G."/>
            <person name="Boetius A."/>
            <person name="Orphan V."/>
        </authorList>
    </citation>
    <scope>NUCLEOTIDE SEQUENCE</scope>
</reference>
<feature type="region of interest" description="Disordered" evidence="1">
    <location>
        <begin position="35"/>
        <end position="61"/>
    </location>
</feature>